<name>A0AAV9PUK3_9PEZI</name>
<sequence>MAPCLEDCSPEILGIVLAQLNRQDAGALRQCSRWLASICMENSHFKSLFDSKRVEVTERGLEDLVKFTKPGRIGVLLQKLTLIGLATNVWSAHRPPRLIKCHKHSTEDERKLLSEAFRTIATHSHSGKLASLTLKVDLIKDGEKVPDCELERYDFKFRWYAAARVFDLAWRALAMSALQVEGLNIFSDIEMRSGALSCELLTELDWEDPGLLKSFAPIQSLSMSLSTRLIEEYEPEEDENEVGEHGTDRGGRDRRESPKRREVDDLRADVADEKNFIGLGKLLRHCQQLSNVDIHYATLRYHPREFSELVQTRLLQRTVEGG</sequence>
<evidence type="ECO:0008006" key="4">
    <source>
        <dbReference type="Google" id="ProtNLM"/>
    </source>
</evidence>
<evidence type="ECO:0000313" key="2">
    <source>
        <dbReference type="EMBL" id="KAK5529521.1"/>
    </source>
</evidence>
<feature type="region of interest" description="Disordered" evidence="1">
    <location>
        <begin position="233"/>
        <end position="263"/>
    </location>
</feature>
<reference evidence="2 3" key="1">
    <citation type="submission" date="2023-06" db="EMBL/GenBank/DDBJ databases">
        <title>Black Yeasts Isolated from many extreme environments.</title>
        <authorList>
            <person name="Coleine C."/>
            <person name="Stajich J.E."/>
            <person name="Selbmann L."/>
        </authorList>
    </citation>
    <scope>NUCLEOTIDE SEQUENCE [LARGE SCALE GENOMIC DNA]</scope>
    <source>
        <strain evidence="2 3">CCFEE 5887</strain>
    </source>
</reference>
<feature type="compositionally biased region" description="Basic and acidic residues" evidence="1">
    <location>
        <begin position="242"/>
        <end position="263"/>
    </location>
</feature>
<protein>
    <recommendedName>
        <fullName evidence="4">F-box domain-containing protein</fullName>
    </recommendedName>
</protein>
<keyword evidence="3" id="KW-1185">Reference proteome</keyword>
<dbReference type="Proteomes" id="UP001345827">
    <property type="component" value="Unassembled WGS sequence"/>
</dbReference>
<dbReference type="EMBL" id="JAXLQG010000022">
    <property type="protein sequence ID" value="KAK5529521.1"/>
    <property type="molecule type" value="Genomic_DNA"/>
</dbReference>
<organism evidence="2 3">
    <name type="scientific">Vermiconidia calcicola</name>
    <dbReference type="NCBI Taxonomy" id="1690605"/>
    <lineage>
        <taxon>Eukaryota</taxon>
        <taxon>Fungi</taxon>
        <taxon>Dikarya</taxon>
        <taxon>Ascomycota</taxon>
        <taxon>Pezizomycotina</taxon>
        <taxon>Dothideomycetes</taxon>
        <taxon>Dothideomycetidae</taxon>
        <taxon>Mycosphaerellales</taxon>
        <taxon>Extremaceae</taxon>
        <taxon>Vermiconidia</taxon>
    </lineage>
</organism>
<evidence type="ECO:0000313" key="3">
    <source>
        <dbReference type="Proteomes" id="UP001345827"/>
    </source>
</evidence>
<dbReference type="AlphaFoldDB" id="A0AAV9PUK3"/>
<accession>A0AAV9PUK3</accession>
<gene>
    <name evidence="2" type="ORF">LTR25_009770</name>
</gene>
<evidence type="ECO:0000256" key="1">
    <source>
        <dbReference type="SAM" id="MobiDB-lite"/>
    </source>
</evidence>
<comment type="caution">
    <text evidence="2">The sequence shown here is derived from an EMBL/GenBank/DDBJ whole genome shotgun (WGS) entry which is preliminary data.</text>
</comment>
<proteinExistence type="predicted"/>